<gene>
    <name evidence="2" type="ORF">PoB_006820900</name>
</gene>
<proteinExistence type="predicted"/>
<keyword evidence="3" id="KW-1185">Reference proteome</keyword>
<protein>
    <submittedName>
        <fullName evidence="2">Uncharacterized protein</fullName>
    </submittedName>
</protein>
<dbReference type="AlphaFoldDB" id="A0AAV4DBX5"/>
<comment type="caution">
    <text evidence="2">The sequence shown here is derived from an EMBL/GenBank/DDBJ whole genome shotgun (WGS) entry which is preliminary data.</text>
</comment>
<dbReference type="Proteomes" id="UP000735302">
    <property type="component" value="Unassembled WGS sequence"/>
</dbReference>
<evidence type="ECO:0000313" key="2">
    <source>
        <dbReference type="EMBL" id="GFO41704.1"/>
    </source>
</evidence>
<accession>A0AAV4DBX5</accession>
<feature type="region of interest" description="Disordered" evidence="1">
    <location>
        <begin position="1"/>
        <end position="40"/>
    </location>
</feature>
<feature type="compositionally biased region" description="Polar residues" evidence="1">
    <location>
        <begin position="1"/>
        <end position="19"/>
    </location>
</feature>
<name>A0AAV4DBX5_9GAST</name>
<reference evidence="2 3" key="1">
    <citation type="journal article" date="2021" name="Elife">
        <title>Chloroplast acquisition without the gene transfer in kleptoplastic sea slugs, Plakobranchus ocellatus.</title>
        <authorList>
            <person name="Maeda T."/>
            <person name="Takahashi S."/>
            <person name="Yoshida T."/>
            <person name="Shimamura S."/>
            <person name="Takaki Y."/>
            <person name="Nagai Y."/>
            <person name="Toyoda A."/>
            <person name="Suzuki Y."/>
            <person name="Arimoto A."/>
            <person name="Ishii H."/>
            <person name="Satoh N."/>
            <person name="Nishiyama T."/>
            <person name="Hasebe M."/>
            <person name="Maruyama T."/>
            <person name="Minagawa J."/>
            <person name="Obokata J."/>
            <person name="Shigenobu S."/>
        </authorList>
    </citation>
    <scope>NUCLEOTIDE SEQUENCE [LARGE SCALE GENOMIC DNA]</scope>
</reference>
<evidence type="ECO:0000313" key="3">
    <source>
        <dbReference type="Proteomes" id="UP000735302"/>
    </source>
</evidence>
<dbReference type="EMBL" id="BLXT01007705">
    <property type="protein sequence ID" value="GFO41704.1"/>
    <property type="molecule type" value="Genomic_DNA"/>
</dbReference>
<organism evidence="2 3">
    <name type="scientific">Plakobranchus ocellatus</name>
    <dbReference type="NCBI Taxonomy" id="259542"/>
    <lineage>
        <taxon>Eukaryota</taxon>
        <taxon>Metazoa</taxon>
        <taxon>Spiralia</taxon>
        <taxon>Lophotrochozoa</taxon>
        <taxon>Mollusca</taxon>
        <taxon>Gastropoda</taxon>
        <taxon>Heterobranchia</taxon>
        <taxon>Euthyneura</taxon>
        <taxon>Panpulmonata</taxon>
        <taxon>Sacoglossa</taxon>
        <taxon>Placobranchoidea</taxon>
        <taxon>Plakobranchidae</taxon>
        <taxon>Plakobranchus</taxon>
    </lineage>
</organism>
<sequence>MDNPGVQSTRVYRSASPQKSDLRLYGPPSGLGASGGALTRDRKVPADLRVDSLSTVTPTPLQFCYQGKCMKAIP</sequence>
<evidence type="ECO:0000256" key="1">
    <source>
        <dbReference type="SAM" id="MobiDB-lite"/>
    </source>
</evidence>